<dbReference type="InterPro" id="IPR050134">
    <property type="entry name" value="NAD-dep_sirtuin_deacylases"/>
</dbReference>
<evidence type="ECO:0000256" key="3">
    <source>
        <dbReference type="ARBA" id="ARBA00022679"/>
    </source>
</evidence>
<dbReference type="PANTHER" id="PTHR11085:SF6">
    <property type="entry name" value="NAD-DEPENDENT PROTEIN DEACETYLASE SIRTUIN-2"/>
    <property type="match status" value="1"/>
</dbReference>
<feature type="binding site" evidence="7">
    <location>
        <position position="265"/>
    </location>
    <ligand>
        <name>Zn(2+)</name>
        <dbReference type="ChEBI" id="CHEBI:29105"/>
    </ligand>
</feature>
<dbReference type="GO" id="GO:0070403">
    <property type="term" value="F:NAD+ binding"/>
    <property type="evidence" value="ECO:0007669"/>
    <property type="project" value="InterPro"/>
</dbReference>
<keyword evidence="5 7" id="KW-0862">Zinc</keyword>
<comment type="caution">
    <text evidence="10">The sequence shown here is derived from an EMBL/GenBank/DDBJ whole genome shotgun (WGS) entry which is preliminary data.</text>
</comment>
<dbReference type="Proteomes" id="UP000700596">
    <property type="component" value="Unassembled WGS sequence"/>
</dbReference>
<organism evidence="10 11">
    <name type="scientific">Dendryphion nanum</name>
    <dbReference type="NCBI Taxonomy" id="256645"/>
    <lineage>
        <taxon>Eukaryota</taxon>
        <taxon>Fungi</taxon>
        <taxon>Dikarya</taxon>
        <taxon>Ascomycota</taxon>
        <taxon>Pezizomycotina</taxon>
        <taxon>Dothideomycetes</taxon>
        <taxon>Pleosporomycetidae</taxon>
        <taxon>Pleosporales</taxon>
        <taxon>Torulaceae</taxon>
        <taxon>Dendryphion</taxon>
    </lineage>
</organism>
<proteinExistence type="inferred from homology"/>
<feature type="compositionally biased region" description="Basic and acidic residues" evidence="8">
    <location>
        <begin position="422"/>
        <end position="435"/>
    </location>
</feature>
<comment type="similarity">
    <text evidence="2">Belongs to the sirtuin family. Class I subfamily.</text>
</comment>
<dbReference type="GO" id="GO:0017136">
    <property type="term" value="F:histone deacetylase activity, NAD-dependent"/>
    <property type="evidence" value="ECO:0007669"/>
    <property type="project" value="TreeGrafter"/>
</dbReference>
<keyword evidence="3" id="KW-0808">Transferase</keyword>
<protein>
    <submittedName>
        <fullName evidence="10">DHS-like NAD/FAD-binding domain-containing protein</fullName>
    </submittedName>
</protein>
<sequence>MCKVLIDWSKSDTDRNNGSRQTGRRFDCAVDKALKPGWDFTYSRKHKAHRQQPPQKPWRSTEKGRGKGKEKGRGKGKGRYGRMGQEESRMVDDDTPTQNLRDRSIESIASYLEKTHAQHIVVMTGAGISTSAGIPDFRSPETGLYANLARLNLPHAEAVFDISYFRQNPNPFYTLAQELYPGKFRPTITHSFINLLHKKGYLLKLFTQNIDCLEREAGVPDDKIVEAHGSFARQSCIECKTPYPKDLMHEAIRTKTVPHCVSETCDGLVKPEIVFFGEQLPSAFFENRPLIEKADLCIVMGTSLTVHPFAGLPALCEDGVPRLLINKEQVGDMGSRSDDVLVLDDCDTGVRKLAEACGWLEELEAMWAKTAPKGHFEEDQKSESVKRTLDEQLQDEVDKLTQDVDKTLQLGDAQVQWYEEKHGKLSTEEETEKSSDIPTQKETSLQPQFSSAVTEVPLVEASDLHSGSVEPHDGGGSGSLGHVFPHLGKKPSL</sequence>
<feature type="domain" description="Deacetylase sirtuin-type" evidence="9">
    <location>
        <begin position="98"/>
        <end position="360"/>
    </location>
</feature>
<evidence type="ECO:0000259" key="9">
    <source>
        <dbReference type="PROSITE" id="PS50305"/>
    </source>
</evidence>
<feature type="region of interest" description="Disordered" evidence="8">
    <location>
        <begin position="39"/>
        <end position="98"/>
    </location>
</feature>
<name>A0A9P9IGT3_9PLEO</name>
<dbReference type="EMBL" id="JAGMWT010000012">
    <property type="protein sequence ID" value="KAH7119104.1"/>
    <property type="molecule type" value="Genomic_DNA"/>
</dbReference>
<dbReference type="GO" id="GO:0046872">
    <property type="term" value="F:metal ion binding"/>
    <property type="evidence" value="ECO:0007669"/>
    <property type="project" value="UniProtKB-KW"/>
</dbReference>
<dbReference type="InterPro" id="IPR029035">
    <property type="entry name" value="DHS-like_NAD/FAD-binding_dom"/>
</dbReference>
<gene>
    <name evidence="10" type="ORF">B0J11DRAFT_552328</name>
</gene>
<reference evidence="10" key="1">
    <citation type="journal article" date="2021" name="Nat. Commun.">
        <title>Genetic determinants of endophytism in the Arabidopsis root mycobiome.</title>
        <authorList>
            <person name="Mesny F."/>
            <person name="Miyauchi S."/>
            <person name="Thiergart T."/>
            <person name="Pickel B."/>
            <person name="Atanasova L."/>
            <person name="Karlsson M."/>
            <person name="Huettel B."/>
            <person name="Barry K.W."/>
            <person name="Haridas S."/>
            <person name="Chen C."/>
            <person name="Bauer D."/>
            <person name="Andreopoulos W."/>
            <person name="Pangilinan J."/>
            <person name="LaButti K."/>
            <person name="Riley R."/>
            <person name="Lipzen A."/>
            <person name="Clum A."/>
            <person name="Drula E."/>
            <person name="Henrissat B."/>
            <person name="Kohler A."/>
            <person name="Grigoriev I.V."/>
            <person name="Martin F.M."/>
            <person name="Hacquard S."/>
        </authorList>
    </citation>
    <scope>NUCLEOTIDE SEQUENCE</scope>
    <source>
        <strain evidence="10">MPI-CAGE-CH-0243</strain>
    </source>
</reference>
<accession>A0A9P9IGT3</accession>
<feature type="binding site" evidence="7">
    <location>
        <position position="260"/>
    </location>
    <ligand>
        <name>Zn(2+)</name>
        <dbReference type="ChEBI" id="CHEBI:29105"/>
    </ligand>
</feature>
<evidence type="ECO:0000256" key="2">
    <source>
        <dbReference type="ARBA" id="ARBA00006924"/>
    </source>
</evidence>
<dbReference type="PANTHER" id="PTHR11085">
    <property type="entry name" value="NAD-DEPENDENT PROTEIN DEACYLASE SIRTUIN-5, MITOCHONDRIAL-RELATED"/>
    <property type="match status" value="1"/>
</dbReference>
<evidence type="ECO:0000313" key="10">
    <source>
        <dbReference type="EMBL" id="KAH7119104.1"/>
    </source>
</evidence>
<evidence type="ECO:0000256" key="8">
    <source>
        <dbReference type="SAM" id="MobiDB-lite"/>
    </source>
</evidence>
<comment type="cofactor">
    <cofactor evidence="1">
        <name>Zn(2+)</name>
        <dbReference type="ChEBI" id="CHEBI:29105"/>
    </cofactor>
</comment>
<evidence type="ECO:0000256" key="4">
    <source>
        <dbReference type="ARBA" id="ARBA00022723"/>
    </source>
</evidence>
<evidence type="ECO:0000256" key="5">
    <source>
        <dbReference type="ARBA" id="ARBA00022833"/>
    </source>
</evidence>
<dbReference type="GO" id="GO:0005634">
    <property type="term" value="C:nucleus"/>
    <property type="evidence" value="ECO:0007669"/>
    <property type="project" value="TreeGrafter"/>
</dbReference>
<dbReference type="SUPFAM" id="SSF52467">
    <property type="entry name" value="DHS-like NAD/FAD-binding domain"/>
    <property type="match status" value="1"/>
</dbReference>
<feature type="binding site" evidence="7">
    <location>
        <position position="236"/>
    </location>
    <ligand>
        <name>Zn(2+)</name>
        <dbReference type="ChEBI" id="CHEBI:29105"/>
    </ligand>
</feature>
<feature type="compositionally biased region" description="Polar residues" evidence="8">
    <location>
        <begin position="436"/>
        <end position="453"/>
    </location>
</feature>
<dbReference type="CDD" id="cd01408">
    <property type="entry name" value="SIRT1"/>
    <property type="match status" value="1"/>
</dbReference>
<feature type="compositionally biased region" description="Basic and acidic residues" evidence="8">
    <location>
        <begin position="59"/>
        <end position="73"/>
    </location>
</feature>
<keyword evidence="11" id="KW-1185">Reference proteome</keyword>
<dbReference type="Pfam" id="PF02146">
    <property type="entry name" value="SIR2"/>
    <property type="match status" value="1"/>
</dbReference>
<feature type="binding site" evidence="7">
    <location>
        <position position="239"/>
    </location>
    <ligand>
        <name>Zn(2+)</name>
        <dbReference type="ChEBI" id="CHEBI:29105"/>
    </ligand>
</feature>
<evidence type="ECO:0000256" key="7">
    <source>
        <dbReference type="PROSITE-ProRule" id="PRU00236"/>
    </source>
</evidence>
<keyword evidence="6" id="KW-0520">NAD</keyword>
<evidence type="ECO:0000256" key="6">
    <source>
        <dbReference type="ARBA" id="ARBA00023027"/>
    </source>
</evidence>
<dbReference type="InterPro" id="IPR026591">
    <property type="entry name" value="Sirtuin_cat_small_dom_sf"/>
</dbReference>
<dbReference type="OrthoDB" id="420264at2759"/>
<keyword evidence="4 7" id="KW-0479">Metal-binding</keyword>
<evidence type="ECO:0000313" key="11">
    <source>
        <dbReference type="Proteomes" id="UP000700596"/>
    </source>
</evidence>
<dbReference type="PROSITE" id="PS50305">
    <property type="entry name" value="SIRTUIN"/>
    <property type="match status" value="1"/>
</dbReference>
<dbReference type="AlphaFoldDB" id="A0A9P9IGT3"/>
<dbReference type="InterPro" id="IPR026590">
    <property type="entry name" value="Ssirtuin_cat_dom"/>
</dbReference>
<feature type="region of interest" description="Disordered" evidence="8">
    <location>
        <begin position="422"/>
        <end position="493"/>
    </location>
</feature>
<dbReference type="Gene3D" id="3.30.1600.10">
    <property type="entry name" value="SIR2/SIRT2 'Small Domain"/>
    <property type="match status" value="1"/>
</dbReference>
<dbReference type="Gene3D" id="3.40.50.1220">
    <property type="entry name" value="TPP-binding domain"/>
    <property type="match status" value="1"/>
</dbReference>
<feature type="active site" description="Proton acceptor" evidence="7">
    <location>
        <position position="228"/>
    </location>
</feature>
<evidence type="ECO:0000256" key="1">
    <source>
        <dbReference type="ARBA" id="ARBA00001947"/>
    </source>
</evidence>
<dbReference type="InterPro" id="IPR003000">
    <property type="entry name" value="Sirtuin"/>
</dbReference>